<organism evidence="4 5">
    <name type="scientific">Cyclobacterium lianum</name>
    <dbReference type="NCBI Taxonomy" id="388280"/>
    <lineage>
        <taxon>Bacteria</taxon>
        <taxon>Pseudomonadati</taxon>
        <taxon>Bacteroidota</taxon>
        <taxon>Cytophagia</taxon>
        <taxon>Cytophagales</taxon>
        <taxon>Cyclobacteriaceae</taxon>
        <taxon>Cyclobacterium</taxon>
    </lineage>
</organism>
<dbReference type="GO" id="GO:0046872">
    <property type="term" value="F:metal ion binding"/>
    <property type="evidence" value="ECO:0007669"/>
    <property type="project" value="UniProtKB-KW"/>
</dbReference>
<feature type="binding site" evidence="2">
    <location>
        <position position="107"/>
    </location>
    <ligand>
        <name>Mn(2+)</name>
        <dbReference type="ChEBI" id="CHEBI:29035"/>
        <label>2</label>
    </ligand>
</feature>
<dbReference type="Pfam" id="PF01546">
    <property type="entry name" value="Peptidase_M20"/>
    <property type="match status" value="1"/>
</dbReference>
<dbReference type="FunFam" id="3.30.70.360:FF:000001">
    <property type="entry name" value="N-acetyldiaminopimelate deacetylase"/>
    <property type="match status" value="1"/>
</dbReference>
<keyword evidence="2" id="KW-0479">Metal-binding</keyword>
<proteinExistence type="predicted"/>
<dbReference type="OrthoDB" id="9776731at2"/>
<protein>
    <submittedName>
        <fullName evidence="4">Amidohydrolase</fullName>
    </submittedName>
</protein>
<evidence type="ECO:0000259" key="3">
    <source>
        <dbReference type="Pfam" id="PF07687"/>
    </source>
</evidence>
<dbReference type="AlphaFoldDB" id="A0A1M7HST1"/>
<dbReference type="InterPro" id="IPR011650">
    <property type="entry name" value="Peptidase_M20_dimer"/>
</dbReference>
<dbReference type="SUPFAM" id="SSF53187">
    <property type="entry name" value="Zn-dependent exopeptidases"/>
    <property type="match status" value="1"/>
</dbReference>
<evidence type="ECO:0000256" key="1">
    <source>
        <dbReference type="ARBA" id="ARBA00022801"/>
    </source>
</evidence>
<accession>A0A1M7HST1</accession>
<dbReference type="Gene3D" id="3.30.70.360">
    <property type="match status" value="1"/>
</dbReference>
<name>A0A1M7HST1_9BACT</name>
<dbReference type="RefSeq" id="WP_073089879.1">
    <property type="nucleotide sequence ID" value="NZ_FRCY01000001.1"/>
</dbReference>
<dbReference type="InterPro" id="IPR017439">
    <property type="entry name" value="Amidohydrolase"/>
</dbReference>
<keyword evidence="2" id="KW-0464">Manganese</keyword>
<dbReference type="PIRSF" id="PIRSF005962">
    <property type="entry name" value="Pept_M20D_amidohydro"/>
    <property type="match status" value="1"/>
</dbReference>
<dbReference type="STRING" id="388280.SAMN04488057_10141"/>
<evidence type="ECO:0000313" key="5">
    <source>
        <dbReference type="Proteomes" id="UP000184513"/>
    </source>
</evidence>
<reference evidence="4 5" key="1">
    <citation type="submission" date="2016-11" db="EMBL/GenBank/DDBJ databases">
        <authorList>
            <person name="Jaros S."/>
            <person name="Januszkiewicz K."/>
            <person name="Wedrychowicz H."/>
        </authorList>
    </citation>
    <scope>NUCLEOTIDE SEQUENCE [LARGE SCALE GENOMIC DNA]</scope>
    <source>
        <strain evidence="4 5">CGMCC 1.6102</strain>
    </source>
</reference>
<dbReference type="Proteomes" id="UP000184513">
    <property type="component" value="Unassembled WGS sequence"/>
</dbReference>
<keyword evidence="1 4" id="KW-0378">Hydrolase</keyword>
<dbReference type="Gene3D" id="3.40.630.10">
    <property type="entry name" value="Zn peptidases"/>
    <property type="match status" value="1"/>
</dbReference>
<dbReference type="GO" id="GO:0050118">
    <property type="term" value="F:N-acetyldiaminopimelate deacetylase activity"/>
    <property type="evidence" value="ECO:0007669"/>
    <property type="project" value="UniProtKB-ARBA"/>
</dbReference>
<dbReference type="Pfam" id="PF07687">
    <property type="entry name" value="M20_dimer"/>
    <property type="match status" value="1"/>
</dbReference>
<feature type="domain" description="Peptidase M20 dimerisation" evidence="3">
    <location>
        <begin position="193"/>
        <end position="284"/>
    </location>
</feature>
<dbReference type="PANTHER" id="PTHR11014">
    <property type="entry name" value="PEPTIDASE M20 FAMILY MEMBER"/>
    <property type="match status" value="1"/>
</dbReference>
<keyword evidence="5" id="KW-1185">Reference proteome</keyword>
<comment type="cofactor">
    <cofactor evidence="2">
        <name>Mn(2+)</name>
        <dbReference type="ChEBI" id="CHEBI:29035"/>
    </cofactor>
    <text evidence="2">The Mn(2+) ion enhances activity.</text>
</comment>
<feature type="binding site" evidence="2">
    <location>
        <position position="168"/>
    </location>
    <ligand>
        <name>Mn(2+)</name>
        <dbReference type="ChEBI" id="CHEBI:29035"/>
        <label>2</label>
    </ligand>
</feature>
<dbReference type="InterPro" id="IPR036264">
    <property type="entry name" value="Bact_exopeptidase_dim_dom"/>
</dbReference>
<dbReference type="NCBIfam" id="TIGR01891">
    <property type="entry name" value="amidohydrolases"/>
    <property type="match status" value="1"/>
</dbReference>
<dbReference type="CDD" id="cd03886">
    <property type="entry name" value="M20_Acy1"/>
    <property type="match status" value="1"/>
</dbReference>
<dbReference type="EMBL" id="FRCY01000001">
    <property type="protein sequence ID" value="SHM31459.1"/>
    <property type="molecule type" value="Genomic_DNA"/>
</dbReference>
<evidence type="ECO:0000256" key="2">
    <source>
        <dbReference type="PIRSR" id="PIRSR005962-1"/>
    </source>
</evidence>
<dbReference type="InterPro" id="IPR002933">
    <property type="entry name" value="Peptidase_M20"/>
</dbReference>
<dbReference type="PANTHER" id="PTHR11014:SF63">
    <property type="entry name" value="METALLOPEPTIDASE, PUTATIVE (AFU_ORTHOLOGUE AFUA_6G09600)-RELATED"/>
    <property type="match status" value="1"/>
</dbReference>
<dbReference type="GO" id="GO:0019877">
    <property type="term" value="P:diaminopimelate biosynthetic process"/>
    <property type="evidence" value="ECO:0007669"/>
    <property type="project" value="UniProtKB-ARBA"/>
</dbReference>
<feature type="binding site" evidence="2">
    <location>
        <position position="105"/>
    </location>
    <ligand>
        <name>Mn(2+)</name>
        <dbReference type="ChEBI" id="CHEBI:29035"/>
        <label>2</label>
    </ligand>
</feature>
<feature type="binding site" evidence="2">
    <location>
        <position position="367"/>
    </location>
    <ligand>
        <name>Mn(2+)</name>
        <dbReference type="ChEBI" id="CHEBI:29035"/>
        <label>2</label>
    </ligand>
</feature>
<feature type="binding site" evidence="2">
    <location>
        <position position="141"/>
    </location>
    <ligand>
        <name>Mn(2+)</name>
        <dbReference type="ChEBI" id="CHEBI:29035"/>
        <label>2</label>
    </ligand>
</feature>
<gene>
    <name evidence="4" type="ORF">SAMN04488057_10141</name>
</gene>
<dbReference type="SUPFAM" id="SSF55031">
    <property type="entry name" value="Bacterial exopeptidase dimerisation domain"/>
    <property type="match status" value="1"/>
</dbReference>
<evidence type="ECO:0000313" key="4">
    <source>
        <dbReference type="EMBL" id="SHM31459.1"/>
    </source>
</evidence>
<sequence length="396" mass="43671">MLKDKIRQLADQFKSETIDTRRHLHAHPELSFEEKETVAFVEKKLRSFGISKLSQKANTGLVALIEGKNPGKKIIALRADMDALPITEANDVPYKSTNRGVMHACGHDVHTSSLLGTARILNELKDEFEGTVKLIFQPGEERVPGGASMMIADEALQNPKPTAILGQHVMPLIPVGKVGFRKGMYMASADELYIKVIGKGGHGAMPETLVDPVLISAHILVALQQVVSRKADPKTPSVLSFGRVVADGATNVIPNEVNIEGTFRTLDEDWRQMAHEQMIKIAKGIAEGMGGEVEFEVRKGYPFLKNEPELTERAIQAARDYLGDENVVDLDIWMAAEDFSYYTHEMDGCFYRLGTRNEGKGIVSGVHTPTFDIDEDALGLSTGLMAWLALEELKFD</sequence>